<feature type="domain" description="Replicative helicase loading/DNA remodeling protein DnaB N-terminal winged helix" evidence="4">
    <location>
        <begin position="10"/>
        <end position="251"/>
    </location>
</feature>
<feature type="region of interest" description="Disordered" evidence="2">
    <location>
        <begin position="408"/>
        <end position="462"/>
    </location>
</feature>
<feature type="domain" description="DnaB/C C-terminal" evidence="3">
    <location>
        <begin position="319"/>
        <end position="390"/>
    </location>
</feature>
<evidence type="ECO:0000259" key="3">
    <source>
        <dbReference type="Pfam" id="PF07261"/>
    </source>
</evidence>
<sequence>MTVHFQEVVPVDTYSVQCKGMLHEIDHKVLTMLYQPLVGAFAHSLYMTLWCEVNMDRQTQKHQHLMNVTQFSLKDILAGRKKLEAIGLLKTFKKDGDSSREYVYELQLPLSPNAFFTDGFLSIYLFNRLGKAKFTEVRESFYIAQTDVSEYKEVTASFSDVFTSLHPSEMSSKSYAEINENVLPEDVSLHEKDIHGKVVLSESTFDFEAMVNQISSFIVPKEVITPKLKEAIYKLAYIYQLQPMDMSKQIQNVYYSTGEITAESLRKEIQKWYRFEHEEGLPVLALKTQPVPLKALHGMQPQSKEEELIKYFEEVSPYRLLEDYSGTTPSEVDLKLVAYCMIDQNLTPGVTNVLLDYVLSENDMKLAKGLIERIASHWARKKAQTVIEAMTLARDEKRKYKEWQDKKVNSGSYNKGNKKSNVTVPDWLKQDRVSADQTGDANTDTTEDENRKWLESLLNSSK</sequence>
<dbReference type="Pfam" id="PF07261">
    <property type="entry name" value="DnaB_2"/>
    <property type="match status" value="1"/>
</dbReference>
<proteinExistence type="inferred from homology"/>
<evidence type="ECO:0000259" key="4">
    <source>
        <dbReference type="Pfam" id="PF25888"/>
    </source>
</evidence>
<reference evidence="5 6" key="1">
    <citation type="submission" date="2016-04" db="EMBL/GenBank/DDBJ databases">
        <title>Complete genome sequence of Fictibacillus phosphorivorans G25-29, a strain toxic to nematodes.</title>
        <authorList>
            <person name="Zheng Z."/>
        </authorList>
    </citation>
    <scope>NUCLEOTIDE SEQUENCE [LARGE SCALE GENOMIC DNA]</scope>
    <source>
        <strain evidence="5 6">G25-29</strain>
    </source>
</reference>
<dbReference type="Proteomes" id="UP000076623">
    <property type="component" value="Chromosome"/>
</dbReference>
<evidence type="ECO:0000256" key="1">
    <source>
        <dbReference type="ARBA" id="ARBA00093462"/>
    </source>
</evidence>
<dbReference type="EMBL" id="CP015378">
    <property type="protein sequence ID" value="ANC78111.1"/>
    <property type="molecule type" value="Genomic_DNA"/>
</dbReference>
<dbReference type="STRING" id="1221500.ABE65_015420"/>
<dbReference type="KEGG" id="fpn:ABE65_015420"/>
<feature type="compositionally biased region" description="Polar residues" evidence="2">
    <location>
        <begin position="409"/>
        <end position="423"/>
    </location>
</feature>
<dbReference type="InterPro" id="IPR006343">
    <property type="entry name" value="DnaB/C_C"/>
</dbReference>
<comment type="similarity">
    <text evidence="1">Belongs to the DnaB/DnaD family.</text>
</comment>
<protein>
    <submittedName>
        <fullName evidence="5">Uncharacterized protein</fullName>
    </submittedName>
</protein>
<evidence type="ECO:0000256" key="2">
    <source>
        <dbReference type="SAM" id="MobiDB-lite"/>
    </source>
</evidence>
<feature type="compositionally biased region" description="Polar residues" evidence="2">
    <location>
        <begin position="435"/>
        <end position="444"/>
    </location>
</feature>
<evidence type="ECO:0000313" key="6">
    <source>
        <dbReference type="Proteomes" id="UP000076623"/>
    </source>
</evidence>
<organism evidence="5 6">
    <name type="scientific">Fictibacillus phosphorivorans</name>
    <dbReference type="NCBI Taxonomy" id="1221500"/>
    <lineage>
        <taxon>Bacteria</taxon>
        <taxon>Bacillati</taxon>
        <taxon>Bacillota</taxon>
        <taxon>Bacilli</taxon>
        <taxon>Bacillales</taxon>
        <taxon>Fictibacillaceae</taxon>
        <taxon>Fictibacillus</taxon>
    </lineage>
</organism>
<evidence type="ECO:0000313" key="5">
    <source>
        <dbReference type="EMBL" id="ANC78111.1"/>
    </source>
</evidence>
<dbReference type="InterPro" id="IPR058660">
    <property type="entry name" value="WHD_DnaB"/>
</dbReference>
<accession>A0A160IP19</accession>
<keyword evidence="6" id="KW-1185">Reference proteome</keyword>
<gene>
    <name evidence="5" type="ORF">ABE65_015420</name>
</gene>
<dbReference type="Pfam" id="PF25888">
    <property type="entry name" value="WHD_DnaB"/>
    <property type="match status" value="1"/>
</dbReference>
<dbReference type="AlphaFoldDB" id="A0A160IP19"/>
<dbReference type="RefSeq" id="WP_066396740.1">
    <property type="nucleotide sequence ID" value="NZ_CP015378.1"/>
</dbReference>
<name>A0A160IP19_9BACL</name>